<dbReference type="PANTHER" id="PTHR11103">
    <property type="entry name" value="SLR1189 PROTEIN"/>
    <property type="match status" value="1"/>
</dbReference>
<name>A0ABM7X7A8_9BACT</name>
<dbReference type="InterPro" id="IPR036589">
    <property type="entry name" value="HCY_dom_sf"/>
</dbReference>
<reference evidence="6" key="1">
    <citation type="journal article" date="2022" name="Int. J. Syst. Evol. Microbiol.">
        <title>Anaeromyxobacter oryzae sp. nov., Anaeromyxobacter diazotrophicus sp. nov. and Anaeromyxobacter paludicola sp. nov., isolated from paddy soils.</title>
        <authorList>
            <person name="Itoh H."/>
            <person name="Xu Z."/>
            <person name="Mise K."/>
            <person name="Masuda Y."/>
            <person name="Ushijima N."/>
            <person name="Hayakawa C."/>
            <person name="Shiratori Y."/>
            <person name="Senoo K."/>
        </authorList>
    </citation>
    <scope>NUCLEOTIDE SEQUENCE [LARGE SCALE GENOMIC DNA]</scope>
    <source>
        <strain evidence="6">Red630</strain>
    </source>
</reference>
<feature type="binding site" evidence="3">
    <location>
        <position position="193"/>
    </location>
    <ligand>
        <name>Zn(2+)</name>
        <dbReference type="ChEBI" id="CHEBI:29105"/>
    </ligand>
</feature>
<dbReference type="RefSeq" id="WP_248344544.1">
    <property type="nucleotide sequence ID" value="NZ_AP025592.1"/>
</dbReference>
<dbReference type="Gene3D" id="3.20.20.330">
    <property type="entry name" value="Homocysteine-binding-like domain"/>
    <property type="match status" value="1"/>
</dbReference>
<organism evidence="5 6">
    <name type="scientific">Anaeromyxobacter paludicola</name>
    <dbReference type="NCBI Taxonomy" id="2918171"/>
    <lineage>
        <taxon>Bacteria</taxon>
        <taxon>Pseudomonadati</taxon>
        <taxon>Myxococcota</taxon>
        <taxon>Myxococcia</taxon>
        <taxon>Myxococcales</taxon>
        <taxon>Cystobacterineae</taxon>
        <taxon>Anaeromyxobacteraceae</taxon>
        <taxon>Anaeromyxobacter</taxon>
    </lineage>
</organism>
<evidence type="ECO:0000313" key="6">
    <source>
        <dbReference type="Proteomes" id="UP001162734"/>
    </source>
</evidence>
<protein>
    <recommendedName>
        <fullName evidence="4">Hcy-binding domain-containing protein</fullName>
    </recommendedName>
</protein>
<keyword evidence="3" id="KW-0862">Zinc</keyword>
<dbReference type="PROSITE" id="PS50970">
    <property type="entry name" value="HCY"/>
    <property type="match status" value="1"/>
</dbReference>
<keyword evidence="3" id="KW-0479">Metal-binding</keyword>
<proteinExistence type="predicted"/>
<keyword evidence="6" id="KW-1185">Reference proteome</keyword>
<feature type="binding site" evidence="3">
    <location>
        <position position="252"/>
    </location>
    <ligand>
        <name>Zn(2+)</name>
        <dbReference type="ChEBI" id="CHEBI:29105"/>
    </ligand>
</feature>
<dbReference type="PANTHER" id="PTHR11103:SF18">
    <property type="entry name" value="SLR1189 PROTEIN"/>
    <property type="match status" value="1"/>
</dbReference>
<dbReference type="InterPro" id="IPR003726">
    <property type="entry name" value="HCY_dom"/>
</dbReference>
<evidence type="ECO:0000313" key="5">
    <source>
        <dbReference type="EMBL" id="BDG07693.1"/>
    </source>
</evidence>
<dbReference type="Proteomes" id="UP001162734">
    <property type="component" value="Chromosome"/>
</dbReference>
<feature type="domain" description="Hcy-binding" evidence="4">
    <location>
        <begin position="1"/>
        <end position="266"/>
    </location>
</feature>
<dbReference type="EMBL" id="AP025592">
    <property type="protein sequence ID" value="BDG07693.1"/>
    <property type="molecule type" value="Genomic_DNA"/>
</dbReference>
<gene>
    <name evidence="5" type="ORF">AMPC_08060</name>
</gene>
<keyword evidence="1 3" id="KW-0489">Methyltransferase</keyword>
<sequence>MASIHSTGPILLDAAMGTTLQARGLPDGVLPEEWLLTRPEEIAAVHAAHAAAGARILLSCTFNCASERLARRGVQSSLFEICTRALALARRTVPVTEVAGAVGPGDAGQAGRYREAFRALAGAGADLLWAESQWEPGEARAALLAGLATGLRTVVTLTPVARAGRLLLPGGGDLAGALRSLAAEGAAAVGLNCGFVGPALERFVSDVAGTLPVPLVVKPSAGLPGQVLPPEEWAERVARLAALGADWLGGCCGASPEHLAALSLRL</sequence>
<evidence type="ECO:0000259" key="4">
    <source>
        <dbReference type="PROSITE" id="PS50970"/>
    </source>
</evidence>
<keyword evidence="2 3" id="KW-0808">Transferase</keyword>
<dbReference type="SUPFAM" id="SSF82282">
    <property type="entry name" value="Homocysteine S-methyltransferase"/>
    <property type="match status" value="1"/>
</dbReference>
<evidence type="ECO:0000256" key="3">
    <source>
        <dbReference type="PROSITE-ProRule" id="PRU00333"/>
    </source>
</evidence>
<evidence type="ECO:0000256" key="1">
    <source>
        <dbReference type="ARBA" id="ARBA00022603"/>
    </source>
</evidence>
<dbReference type="Pfam" id="PF02574">
    <property type="entry name" value="S-methyl_trans"/>
    <property type="match status" value="1"/>
</dbReference>
<accession>A0ABM7X7A8</accession>
<comment type="cofactor">
    <cofactor evidence="3">
        <name>Zn(2+)</name>
        <dbReference type="ChEBI" id="CHEBI:29105"/>
    </cofactor>
</comment>
<evidence type="ECO:0000256" key="2">
    <source>
        <dbReference type="ARBA" id="ARBA00022679"/>
    </source>
</evidence>
<feature type="binding site" evidence="3">
    <location>
        <position position="251"/>
    </location>
    <ligand>
        <name>Zn(2+)</name>
        <dbReference type="ChEBI" id="CHEBI:29105"/>
    </ligand>
</feature>